<dbReference type="EMBL" id="JAANIT010006087">
    <property type="protein sequence ID" value="KAG1530927.1"/>
    <property type="molecule type" value="Genomic_DNA"/>
</dbReference>
<dbReference type="AlphaFoldDB" id="A0A9P6XRL9"/>
<organism evidence="1 2">
    <name type="scientific">Rhizopus oryzae</name>
    <name type="common">Mucormycosis agent</name>
    <name type="synonym">Rhizopus arrhizus var. delemar</name>
    <dbReference type="NCBI Taxonomy" id="64495"/>
    <lineage>
        <taxon>Eukaryota</taxon>
        <taxon>Fungi</taxon>
        <taxon>Fungi incertae sedis</taxon>
        <taxon>Mucoromycota</taxon>
        <taxon>Mucoromycotina</taxon>
        <taxon>Mucoromycetes</taxon>
        <taxon>Mucorales</taxon>
        <taxon>Mucorineae</taxon>
        <taxon>Rhizopodaceae</taxon>
        <taxon>Rhizopus</taxon>
    </lineage>
</organism>
<proteinExistence type="predicted"/>
<sequence>MVFAVCDRVVVTQDVPKIKVLSGQSISLESKGTDSSLRLTFLVSSANYPLTVGEKSAATLVQFSLNSMFQAN</sequence>
<protein>
    <submittedName>
        <fullName evidence="1">Uncharacterized protein</fullName>
    </submittedName>
</protein>
<reference evidence="1" key="1">
    <citation type="journal article" date="2020" name="Microb. Genom.">
        <title>Genetic diversity of clinical and environmental Mucorales isolates obtained from an investigation of mucormycosis cases among solid organ transplant recipients.</title>
        <authorList>
            <person name="Nguyen M.H."/>
            <person name="Kaul D."/>
            <person name="Muto C."/>
            <person name="Cheng S.J."/>
            <person name="Richter R.A."/>
            <person name="Bruno V.M."/>
            <person name="Liu G."/>
            <person name="Beyhan S."/>
            <person name="Sundermann A.J."/>
            <person name="Mounaud S."/>
            <person name="Pasculle A.W."/>
            <person name="Nierman W.C."/>
            <person name="Driscoll E."/>
            <person name="Cumbie R."/>
            <person name="Clancy C.J."/>
            <person name="Dupont C.L."/>
        </authorList>
    </citation>
    <scope>NUCLEOTIDE SEQUENCE</scope>
    <source>
        <strain evidence="1">GL16</strain>
    </source>
</reference>
<evidence type="ECO:0000313" key="2">
    <source>
        <dbReference type="Proteomes" id="UP000717996"/>
    </source>
</evidence>
<accession>A0A9P6XRL9</accession>
<evidence type="ECO:0000313" key="1">
    <source>
        <dbReference type="EMBL" id="KAG1530927.1"/>
    </source>
</evidence>
<name>A0A9P6XRL9_RHIOR</name>
<comment type="caution">
    <text evidence="1">The sequence shown here is derived from an EMBL/GenBank/DDBJ whole genome shotgun (WGS) entry which is preliminary data.</text>
</comment>
<dbReference type="OrthoDB" id="2265092at2759"/>
<dbReference type="Proteomes" id="UP000717996">
    <property type="component" value="Unassembled WGS sequence"/>
</dbReference>
<gene>
    <name evidence="1" type="ORF">G6F51_013682</name>
</gene>